<dbReference type="EMBL" id="KL597364">
    <property type="protein sequence ID" value="KER19047.1"/>
    <property type="molecule type" value="Genomic_DNA"/>
</dbReference>
<evidence type="ECO:0000313" key="3">
    <source>
        <dbReference type="Proteomes" id="UP000054324"/>
    </source>
</evidence>
<feature type="region of interest" description="Disordered" evidence="1">
    <location>
        <begin position="97"/>
        <end position="117"/>
    </location>
</feature>
<keyword evidence="3" id="KW-1185">Reference proteome</keyword>
<name>A0A074Z0P9_OPIVI</name>
<accession>A0A074Z0P9</accession>
<sequence length="117" mass="13693">MFRYGILCNGNPLFESEETSQPTNKEQNILPKPKYADCDWSLRQTSWYAEEDPLSNCRVYGFRMEDLRRFLTTVYGFRMEDLRKFLTEIKPLEPNLASANSAPWANSGSDLSWRRAN</sequence>
<evidence type="ECO:0000313" key="2">
    <source>
        <dbReference type="EMBL" id="KER19047.1"/>
    </source>
</evidence>
<evidence type="ECO:0000256" key="1">
    <source>
        <dbReference type="SAM" id="MobiDB-lite"/>
    </source>
</evidence>
<dbReference type="RefSeq" id="XP_009177209.1">
    <property type="nucleotide sequence ID" value="XM_009178945.1"/>
</dbReference>
<dbReference type="Proteomes" id="UP000054324">
    <property type="component" value="Unassembled WGS sequence"/>
</dbReference>
<protein>
    <submittedName>
        <fullName evidence="2">Uncharacterized protein</fullName>
    </submittedName>
</protein>
<dbReference type="CTD" id="20326204"/>
<feature type="compositionally biased region" description="Polar residues" evidence="1">
    <location>
        <begin position="97"/>
        <end position="110"/>
    </location>
</feature>
<dbReference type="AlphaFoldDB" id="A0A074Z0P9"/>
<organism evidence="2 3">
    <name type="scientific">Opisthorchis viverrini</name>
    <name type="common">Southeast Asian liver fluke</name>
    <dbReference type="NCBI Taxonomy" id="6198"/>
    <lineage>
        <taxon>Eukaryota</taxon>
        <taxon>Metazoa</taxon>
        <taxon>Spiralia</taxon>
        <taxon>Lophotrochozoa</taxon>
        <taxon>Platyhelminthes</taxon>
        <taxon>Trematoda</taxon>
        <taxon>Digenea</taxon>
        <taxon>Opisthorchiida</taxon>
        <taxon>Opisthorchiata</taxon>
        <taxon>Opisthorchiidae</taxon>
        <taxon>Opisthorchis</taxon>
    </lineage>
</organism>
<dbReference type="GeneID" id="20326204"/>
<proteinExistence type="predicted"/>
<gene>
    <name evidence="2" type="ORF">T265_12036</name>
</gene>
<dbReference type="KEGG" id="ovi:T265_12036"/>
<reference evidence="2 3" key="1">
    <citation type="submission" date="2013-11" db="EMBL/GenBank/DDBJ databases">
        <title>Opisthorchis viverrini - life in the bile duct.</title>
        <authorList>
            <person name="Young N.D."/>
            <person name="Nagarajan N."/>
            <person name="Lin S.J."/>
            <person name="Korhonen P.K."/>
            <person name="Jex A.R."/>
            <person name="Hall R.S."/>
            <person name="Safavi-Hemami H."/>
            <person name="Kaewkong W."/>
            <person name="Bertrand D."/>
            <person name="Gao S."/>
            <person name="Seet Q."/>
            <person name="Wongkham S."/>
            <person name="Teh B.T."/>
            <person name="Wongkham C."/>
            <person name="Intapan P.M."/>
            <person name="Maleewong W."/>
            <person name="Yang X."/>
            <person name="Hu M."/>
            <person name="Wang Z."/>
            <person name="Hofmann A."/>
            <person name="Sternberg P.W."/>
            <person name="Tan P."/>
            <person name="Wang J."/>
            <person name="Gasser R.B."/>
        </authorList>
    </citation>
    <scope>NUCLEOTIDE SEQUENCE [LARGE SCALE GENOMIC DNA]</scope>
</reference>